<organism evidence="2 3">
    <name type="scientific">Aspergillus calidoustus</name>
    <dbReference type="NCBI Taxonomy" id="454130"/>
    <lineage>
        <taxon>Eukaryota</taxon>
        <taxon>Fungi</taxon>
        <taxon>Dikarya</taxon>
        <taxon>Ascomycota</taxon>
        <taxon>Pezizomycotina</taxon>
        <taxon>Eurotiomycetes</taxon>
        <taxon>Eurotiomycetidae</taxon>
        <taxon>Eurotiales</taxon>
        <taxon>Aspergillaceae</taxon>
        <taxon>Aspergillus</taxon>
        <taxon>Aspergillus subgen. Nidulantes</taxon>
    </lineage>
</organism>
<sequence>MTPLMNLIFFDDATSRFVKGPRSRGSDLATHDKTSQHEDEVAESDEKKDKKSDDEKDGERDEGNDDDDWGFGHDGGLFTWSGNMGSYATAAILISFFDSAMDEYLQDTKSRVLPNEILTTIMECSDHQTYLSLARASASCRDLYYRKFRLSDVYAVIDQESQEKELSSITLENLESGERISATLCQESGVSHKVTKMSPIIGFRTPPYPQTTDMPAQEAYTYLAHPRGPEPERLFQLPSHSYLGSLEDTFGRYILGTIQGKLPENSRFTRIDSGQYRCLLPHGYRMLKMDKFFCSGLQIILRPGGHKSAEEWTKTMKFAVKKLHHREITGADGFGFARGGCPVIVAFERRLRLFYYVNKCDSPSEVDTSTPHCVELAEKCTDEDPSRRLVELIPGDEPVSLDDPGSREQFESWILSFCAPGEQQMTEWDPFTAKHTELKRTKREA</sequence>
<evidence type="ECO:0000313" key="3">
    <source>
        <dbReference type="Proteomes" id="UP000054771"/>
    </source>
</evidence>
<evidence type="ECO:0000313" key="2">
    <source>
        <dbReference type="EMBL" id="CEN59711.1"/>
    </source>
</evidence>
<dbReference type="EMBL" id="CDMC01000002">
    <property type="protein sequence ID" value="CEN59711.1"/>
    <property type="molecule type" value="Genomic_DNA"/>
</dbReference>
<feature type="compositionally biased region" description="Basic and acidic residues" evidence="1">
    <location>
        <begin position="29"/>
        <end position="61"/>
    </location>
</feature>
<evidence type="ECO:0008006" key="4">
    <source>
        <dbReference type="Google" id="ProtNLM"/>
    </source>
</evidence>
<protein>
    <recommendedName>
        <fullName evidence="4">F-box domain-containing protein</fullName>
    </recommendedName>
</protein>
<feature type="region of interest" description="Disordered" evidence="1">
    <location>
        <begin position="18"/>
        <end position="68"/>
    </location>
</feature>
<dbReference type="Proteomes" id="UP000054771">
    <property type="component" value="Unassembled WGS sequence"/>
</dbReference>
<evidence type="ECO:0000256" key="1">
    <source>
        <dbReference type="SAM" id="MobiDB-lite"/>
    </source>
</evidence>
<dbReference type="AlphaFoldDB" id="A0A0U5GMT6"/>
<dbReference type="OrthoDB" id="4473412at2759"/>
<proteinExistence type="predicted"/>
<reference evidence="3" key="1">
    <citation type="journal article" date="2016" name="Genome Announc.">
        <title>Draft genome sequences of fungus Aspergillus calidoustus.</title>
        <authorList>
            <person name="Horn F."/>
            <person name="Linde J."/>
            <person name="Mattern D.J."/>
            <person name="Walther G."/>
            <person name="Guthke R."/>
            <person name="Scherlach K."/>
            <person name="Martin K."/>
            <person name="Brakhage A.A."/>
            <person name="Petzke L."/>
            <person name="Valiante V."/>
        </authorList>
    </citation>
    <scope>NUCLEOTIDE SEQUENCE [LARGE SCALE GENOMIC DNA]</scope>
    <source>
        <strain evidence="3">SF006504</strain>
    </source>
</reference>
<keyword evidence="3" id="KW-1185">Reference proteome</keyword>
<name>A0A0U5GMT6_ASPCI</name>
<accession>A0A0U5GMT6</accession>
<gene>
    <name evidence="2" type="ORF">ASPCAL02155</name>
</gene>